<reference evidence="3 4" key="1">
    <citation type="submission" date="2019-03" db="EMBL/GenBank/DDBJ databases">
        <title>Freshwater and sediment microbial communities from various areas in North America, analyzing microbe dynamics in response to fracking.</title>
        <authorList>
            <person name="Lamendella R."/>
        </authorList>
    </citation>
    <scope>NUCLEOTIDE SEQUENCE [LARGE SCALE GENOMIC DNA]</scope>
    <source>
        <strain evidence="3 4">6_TX</strain>
    </source>
</reference>
<proteinExistence type="predicted"/>
<evidence type="ECO:0000256" key="2">
    <source>
        <dbReference type="SAM" id="SignalP"/>
    </source>
</evidence>
<gene>
    <name evidence="3" type="ORF">DFO67_11037</name>
</gene>
<accession>A0A4R8G007</accession>
<keyword evidence="2" id="KW-0732">Signal</keyword>
<dbReference type="EMBL" id="SOEC01000010">
    <property type="protein sequence ID" value="TDX28337.1"/>
    <property type="molecule type" value="Genomic_DNA"/>
</dbReference>
<sequence length="401" mass="44588">MKHSRGLLMAILALLPTVGHAYELSDWTSVTEAARGQTVYWNAWGGDPRTNTYIDWVAEQVEQRYDIDLVHVKVSDTAEAVTRVVAEKAAGNKDQGAVDLIWINGENFAAMKANDLLYGPWAEQLPNFTLTAPEQNPEMREDFNLPVEGYEAPWGRAQITFYYDSARVHEPPHSISALLDWAQAHPGRFTYPQPPAFLGTSLLKQALLALTDQPEALYAPVDEADFDAVTAPLWRYLDRLHPVLWREGKRFPAGGPQMRQLMGDGALSLAFTYTPSAPAAAVLDYQLPASTRSYIFDDGTLGNVHFIAIPFNAQHKAGALTVANFLLSPEAQAHKQDLTMWGDATVLDMAHLSPEQRAAFARDDRAAESLPPPTLGKTLREPDPSWIEPLERAWRQRYGAQ</sequence>
<evidence type="ECO:0000313" key="3">
    <source>
        <dbReference type="EMBL" id="TDX28337.1"/>
    </source>
</evidence>
<dbReference type="AlphaFoldDB" id="A0A4R8G007"/>
<dbReference type="NCBIfam" id="NF008633">
    <property type="entry name" value="PRK11622.1"/>
    <property type="match status" value="1"/>
</dbReference>
<feature type="chain" id="PRO_5021017975" evidence="2">
    <location>
        <begin position="22"/>
        <end position="401"/>
    </location>
</feature>
<organism evidence="3 4">
    <name type="scientific">Modicisalibacter xianhensis</name>
    <dbReference type="NCBI Taxonomy" id="442341"/>
    <lineage>
        <taxon>Bacteria</taxon>
        <taxon>Pseudomonadati</taxon>
        <taxon>Pseudomonadota</taxon>
        <taxon>Gammaproteobacteria</taxon>
        <taxon>Oceanospirillales</taxon>
        <taxon>Halomonadaceae</taxon>
        <taxon>Modicisalibacter</taxon>
    </lineage>
</organism>
<dbReference type="Pfam" id="PF13416">
    <property type="entry name" value="SBP_bac_8"/>
    <property type="match status" value="1"/>
</dbReference>
<dbReference type="PANTHER" id="PTHR42779:SF1">
    <property type="entry name" value="PROTEIN YNJB"/>
    <property type="match status" value="1"/>
</dbReference>
<comment type="caution">
    <text evidence="3">The sequence shown here is derived from an EMBL/GenBank/DDBJ whole genome shotgun (WGS) entry which is preliminary data.</text>
</comment>
<dbReference type="SUPFAM" id="SSF53850">
    <property type="entry name" value="Periplasmic binding protein-like II"/>
    <property type="match status" value="1"/>
</dbReference>
<evidence type="ECO:0000256" key="1">
    <source>
        <dbReference type="SAM" id="MobiDB-lite"/>
    </source>
</evidence>
<feature type="signal peptide" evidence="2">
    <location>
        <begin position="1"/>
        <end position="21"/>
    </location>
</feature>
<dbReference type="PANTHER" id="PTHR42779">
    <property type="entry name" value="PROTEIN YNJB"/>
    <property type="match status" value="1"/>
</dbReference>
<dbReference type="RefSeq" id="WP_134018195.1">
    <property type="nucleotide sequence ID" value="NZ_SOEC01000010.1"/>
</dbReference>
<dbReference type="Gene3D" id="3.40.190.10">
    <property type="entry name" value="Periplasmic binding protein-like II"/>
    <property type="match status" value="2"/>
</dbReference>
<name>A0A4R8G007_9GAMM</name>
<protein>
    <submittedName>
        <fullName evidence="3">Putative thiamine transport system substrate-binding protein</fullName>
    </submittedName>
</protein>
<dbReference type="PIRSF" id="PIRSF029172">
    <property type="entry name" value="UCP029172_ABC_sbc_YnjB"/>
    <property type="match status" value="1"/>
</dbReference>
<dbReference type="InterPro" id="IPR027020">
    <property type="entry name" value="YnjB"/>
</dbReference>
<feature type="region of interest" description="Disordered" evidence="1">
    <location>
        <begin position="360"/>
        <end position="383"/>
    </location>
</feature>
<dbReference type="InterPro" id="IPR006059">
    <property type="entry name" value="SBP"/>
</dbReference>
<dbReference type="OrthoDB" id="3239593at2"/>
<dbReference type="Proteomes" id="UP000294489">
    <property type="component" value="Unassembled WGS sequence"/>
</dbReference>
<evidence type="ECO:0000313" key="4">
    <source>
        <dbReference type="Proteomes" id="UP000294489"/>
    </source>
</evidence>